<sequence length="425" mass="50423">MFWLITGPPVEGDQKVQLRQKRRLTNIGNFGKNLGEVSKFNMPNLKIGTIDSLMTLSDDLNKIDNFVYTVSKRIAEQLNNLSRKKPSLQSLQSSKSSKKSSTDRYFDRKKTIMPKLLIKRESMPRYISSWEWDESRFPLKHSMKEIVKQIQEKASEYDETLKEKLNHYNNCSLKLQSFEKKRGADLLNRDLDQDVKHMVRLNSANDAKKITDEQWYIETDNITTLFAVIKKFEANRWIETYETLSEFVVPASSQKIAEDGGYILYTVSLFKRVVQDFKRNAREKGFTLRVHDWNSNNIENYEEQRKLLFEEMKKSWKKVTKWCGLFFGECFIDWIHLKVVRTFTESILRWGMPKEFITALILPKQKYKKKMKSALEKSFEDLNIKEMSSKKKKKKGQQEDFGMLNYSINEEYYPYVYQEINTNYI</sequence>
<keyword evidence="10" id="KW-1185">Reference proteome</keyword>
<name>A0AAV8A3W7_9EUKA</name>
<evidence type="ECO:0000313" key="8">
    <source>
        <dbReference type="EMBL" id="KAJ6236387.1"/>
    </source>
</evidence>
<dbReference type="GO" id="GO:0046961">
    <property type="term" value="F:proton-transporting ATPase activity, rotational mechanism"/>
    <property type="evidence" value="ECO:0007669"/>
    <property type="project" value="InterPro"/>
</dbReference>
<dbReference type="InterPro" id="IPR036132">
    <property type="entry name" value="Vac_ATP_synth_c_sf"/>
</dbReference>
<evidence type="ECO:0000313" key="9">
    <source>
        <dbReference type="Proteomes" id="UP001146793"/>
    </source>
</evidence>
<keyword evidence="3 5" id="KW-0375">Hydrogen ion transport</keyword>
<evidence type="ECO:0000256" key="2">
    <source>
        <dbReference type="ARBA" id="ARBA00022448"/>
    </source>
</evidence>
<comment type="function">
    <text evidence="5">Subunit of the V1 complex of vacuolar(H+)-ATPase (V-ATPase), a multisubunit enzyme composed of a peripheral complex (V1) that hydrolyzes ATP and a membrane integral complex (V0) that translocates protons. V-ATPase is responsible for acidifying and maintaining the pH of intracellular compartments and in some cell types, is targeted to the plasma membrane, where it is responsible for acidifying the extracellular environment. Subunit C is necessary for the assembly of the catalytic sector of the enzyme and is likely to have a specific function in its catalytic activity.</text>
</comment>
<keyword evidence="2 5" id="KW-0813">Transport</keyword>
<dbReference type="PANTHER" id="PTHR10137:SF0">
    <property type="entry name" value="V-TYPE PROTON ATPASE SUBUNIT C"/>
    <property type="match status" value="1"/>
</dbReference>
<evidence type="ECO:0000313" key="10">
    <source>
        <dbReference type="Proteomes" id="UP001150062"/>
    </source>
</evidence>
<dbReference type="InterPro" id="IPR004907">
    <property type="entry name" value="ATPase_V1-cplx_csu"/>
</dbReference>
<gene>
    <name evidence="7" type="ORF">M0812_01376</name>
    <name evidence="8" type="ORF">M0813_27774</name>
</gene>
<protein>
    <recommendedName>
        <fullName evidence="5">V-type proton ATPase subunit C</fullName>
    </recommendedName>
</protein>
<dbReference type="SUPFAM" id="SSF118203">
    <property type="entry name" value="Vacuolar ATP synthase subunit C"/>
    <property type="match status" value="1"/>
</dbReference>
<feature type="region of interest" description="Disordered" evidence="6">
    <location>
        <begin position="85"/>
        <end position="104"/>
    </location>
</feature>
<dbReference type="EMBL" id="JANTQA010000015">
    <property type="protein sequence ID" value="KAJ3448889.1"/>
    <property type="molecule type" value="Genomic_DNA"/>
</dbReference>
<comment type="similarity">
    <text evidence="1 5">Belongs to the V-ATPase C subunit family.</text>
</comment>
<dbReference type="Proteomes" id="UP001146793">
    <property type="component" value="Unassembled WGS sequence"/>
</dbReference>
<keyword evidence="4 5" id="KW-0406">Ion transport</keyword>
<dbReference type="Pfam" id="PF03223">
    <property type="entry name" value="V-ATPase_C"/>
    <property type="match status" value="1"/>
</dbReference>
<comment type="subunit">
    <text evidence="5">V-ATPase is a heteromultimeric enzyme composed of a peripheral catalytic V1 complex (components A to H) attached to an integral membrane V0 proton pore complex.</text>
</comment>
<evidence type="ECO:0000256" key="6">
    <source>
        <dbReference type="SAM" id="MobiDB-lite"/>
    </source>
</evidence>
<accession>A0AAV8A3W7</accession>
<evidence type="ECO:0000256" key="3">
    <source>
        <dbReference type="ARBA" id="ARBA00022781"/>
    </source>
</evidence>
<comment type="caution">
    <text evidence="7">The sequence shown here is derived from an EMBL/GenBank/DDBJ whole genome shotgun (WGS) entry which is preliminary data.</text>
</comment>
<dbReference type="EMBL" id="JAOAOG010000243">
    <property type="protein sequence ID" value="KAJ6236387.1"/>
    <property type="molecule type" value="Genomic_DNA"/>
</dbReference>
<dbReference type="PANTHER" id="PTHR10137">
    <property type="entry name" value="V-TYPE PROTON ATPASE SUBUNIT C"/>
    <property type="match status" value="1"/>
</dbReference>
<proteinExistence type="inferred from homology"/>
<dbReference type="Gene3D" id="1.20.1460.10">
    <property type="entry name" value="subunit c (vma5p) of the yeast v-atpase, domain 2"/>
    <property type="match status" value="1"/>
</dbReference>
<evidence type="ECO:0000313" key="7">
    <source>
        <dbReference type="EMBL" id="KAJ3448889.1"/>
    </source>
</evidence>
<dbReference type="Proteomes" id="UP001150062">
    <property type="component" value="Unassembled WGS sequence"/>
</dbReference>
<dbReference type="Gene3D" id="3.30.70.100">
    <property type="match status" value="1"/>
</dbReference>
<reference evidence="7" key="2">
    <citation type="submission" date="2022-08" db="EMBL/GenBank/DDBJ databases">
        <title>Novel sulphate-reducing endosymbionts in the free-living metamonad Anaeramoeba.</title>
        <authorList>
            <person name="Jerlstrom-Hultqvist J."/>
            <person name="Cepicka I."/>
            <person name="Gallot-Lavallee L."/>
            <person name="Salas-Leiva D."/>
            <person name="Curtis B.A."/>
            <person name="Zahonova K."/>
            <person name="Pipaliya S."/>
            <person name="Dacks J."/>
            <person name="Roger A.J."/>
        </authorList>
    </citation>
    <scope>NUCLEOTIDE SEQUENCE</scope>
    <source>
        <strain evidence="7">Busselton2</strain>
    </source>
</reference>
<organism evidence="7 9">
    <name type="scientific">Anaeramoeba flamelloides</name>
    <dbReference type="NCBI Taxonomy" id="1746091"/>
    <lineage>
        <taxon>Eukaryota</taxon>
        <taxon>Metamonada</taxon>
        <taxon>Anaeramoebidae</taxon>
        <taxon>Anaeramoeba</taxon>
    </lineage>
</organism>
<evidence type="ECO:0000256" key="5">
    <source>
        <dbReference type="RuleBase" id="RU364010"/>
    </source>
</evidence>
<dbReference type="AlphaFoldDB" id="A0AAV8A3W7"/>
<evidence type="ECO:0000256" key="1">
    <source>
        <dbReference type="ARBA" id="ARBA00006138"/>
    </source>
</evidence>
<evidence type="ECO:0000256" key="4">
    <source>
        <dbReference type="ARBA" id="ARBA00023065"/>
    </source>
</evidence>
<dbReference type="GO" id="GO:0000221">
    <property type="term" value="C:vacuolar proton-transporting V-type ATPase, V1 domain"/>
    <property type="evidence" value="ECO:0007669"/>
    <property type="project" value="TreeGrafter"/>
</dbReference>
<dbReference type="Gene3D" id="3.30.70.1180">
    <property type="entry name" value="Vacuolar atp synthase subunit c, domain 1"/>
    <property type="match status" value="1"/>
</dbReference>
<dbReference type="CDD" id="cd14785">
    <property type="entry name" value="V-ATPase_C"/>
    <property type="match status" value="1"/>
</dbReference>
<reference evidence="8" key="1">
    <citation type="submission" date="2022-08" db="EMBL/GenBank/DDBJ databases">
        <title>Novel sulfate-reducing endosymbionts in the free-living metamonad Anaeramoeba.</title>
        <authorList>
            <person name="Jerlstrom-Hultqvist J."/>
            <person name="Cepicka I."/>
            <person name="Gallot-Lavallee L."/>
            <person name="Salas-Leiva D."/>
            <person name="Curtis B.A."/>
            <person name="Zahonova K."/>
            <person name="Pipaliya S."/>
            <person name="Dacks J."/>
            <person name="Roger A.J."/>
        </authorList>
    </citation>
    <scope>NUCLEOTIDE SEQUENCE</scope>
    <source>
        <strain evidence="8">Schooner1</strain>
    </source>
</reference>